<dbReference type="InterPro" id="IPR018159">
    <property type="entry name" value="Spectrin/alpha-actinin"/>
</dbReference>
<dbReference type="RefSeq" id="XP_024909842.1">
    <property type="nucleotide sequence ID" value="XM_025054074.1"/>
</dbReference>
<dbReference type="PANTHER" id="PTHR47535">
    <property type="entry name" value="MUSCLE-SPECIFIC PROTEIN 300 KDA, ISOFORM G"/>
    <property type="match status" value="1"/>
</dbReference>
<name>A0A3P8WJI3_CYNSE</name>
<keyword evidence="3" id="KW-0677">Repeat</keyword>
<keyword evidence="5 8" id="KW-0472">Membrane</keyword>
<reference evidence="12" key="3">
    <citation type="submission" date="2025-09" db="UniProtKB">
        <authorList>
            <consortium name="Ensembl"/>
        </authorList>
    </citation>
    <scope>IDENTIFICATION</scope>
</reference>
<dbReference type="InterPro" id="IPR057933">
    <property type="entry name" value="SYNE3_dom"/>
</dbReference>
<dbReference type="GeneID" id="103384316"/>
<dbReference type="InterPro" id="IPR052403">
    <property type="entry name" value="LINC-complex_assoc"/>
</dbReference>
<dbReference type="GO" id="GO:0045111">
    <property type="term" value="C:intermediate filament cytoskeleton"/>
    <property type="evidence" value="ECO:0007669"/>
    <property type="project" value="Ensembl"/>
</dbReference>
<dbReference type="GO" id="GO:0007097">
    <property type="term" value="P:nuclear migration"/>
    <property type="evidence" value="ECO:0007669"/>
    <property type="project" value="TreeGrafter"/>
</dbReference>
<dbReference type="GO" id="GO:0005737">
    <property type="term" value="C:cytoplasm"/>
    <property type="evidence" value="ECO:0007669"/>
    <property type="project" value="TreeGrafter"/>
</dbReference>
<feature type="domain" description="KASH" evidence="11">
    <location>
        <begin position="1061"/>
        <end position="1119"/>
    </location>
</feature>
<evidence type="ECO:0000256" key="10">
    <source>
        <dbReference type="SAM" id="Phobius"/>
    </source>
</evidence>
<dbReference type="PROSITE" id="PS51049">
    <property type="entry name" value="KASH"/>
    <property type="match status" value="1"/>
</dbReference>
<keyword evidence="9" id="KW-0175">Coiled coil</keyword>
<evidence type="ECO:0000256" key="5">
    <source>
        <dbReference type="ARBA" id="ARBA00023136"/>
    </source>
</evidence>
<protein>
    <submittedName>
        <fullName evidence="12">Spectrin repeat containing, nuclear envelope family member 3</fullName>
    </submittedName>
</protein>
<dbReference type="GO" id="GO:0034993">
    <property type="term" value="C:meiotic nuclear membrane microtubule tethering complex"/>
    <property type="evidence" value="ECO:0007669"/>
    <property type="project" value="TreeGrafter"/>
</dbReference>
<reference evidence="12 13" key="1">
    <citation type="journal article" date="2014" name="Nat. Genet.">
        <title>Whole-genome sequence of a flatfish provides insights into ZW sex chromosome evolution and adaptation to a benthic lifestyle.</title>
        <authorList>
            <person name="Chen S."/>
            <person name="Zhang G."/>
            <person name="Shao C."/>
            <person name="Huang Q."/>
            <person name="Liu G."/>
            <person name="Zhang P."/>
            <person name="Song W."/>
            <person name="An N."/>
            <person name="Chalopin D."/>
            <person name="Volff J.N."/>
            <person name="Hong Y."/>
            <person name="Li Q."/>
            <person name="Sha Z."/>
            <person name="Zhou H."/>
            <person name="Xie M."/>
            <person name="Yu Q."/>
            <person name="Liu Y."/>
            <person name="Xiang H."/>
            <person name="Wang N."/>
            <person name="Wu K."/>
            <person name="Yang C."/>
            <person name="Zhou Q."/>
            <person name="Liao X."/>
            <person name="Yang L."/>
            <person name="Hu Q."/>
            <person name="Zhang J."/>
            <person name="Meng L."/>
            <person name="Jin L."/>
            <person name="Tian Y."/>
            <person name="Lian J."/>
            <person name="Yang J."/>
            <person name="Miao G."/>
            <person name="Liu S."/>
            <person name="Liang Z."/>
            <person name="Yan F."/>
            <person name="Li Y."/>
            <person name="Sun B."/>
            <person name="Zhang H."/>
            <person name="Zhang J."/>
            <person name="Zhu Y."/>
            <person name="Du M."/>
            <person name="Zhao Y."/>
            <person name="Schartl M."/>
            <person name="Tang Q."/>
            <person name="Wang J."/>
        </authorList>
    </citation>
    <scope>NUCLEOTIDE SEQUENCE</scope>
</reference>
<accession>A0A3P8WJI3</accession>
<dbReference type="Pfam" id="PF10541">
    <property type="entry name" value="KASH"/>
    <property type="match status" value="1"/>
</dbReference>
<proteinExistence type="inferred from homology"/>
<dbReference type="CTD" id="161176"/>
<dbReference type="Pfam" id="PF25803">
    <property type="entry name" value="Spectrin_SYNE1_2"/>
    <property type="match status" value="1"/>
</dbReference>
<dbReference type="Ensembl" id="ENSCSET00000026995.1">
    <property type="protein sequence ID" value="ENSCSEP00000026642.1"/>
    <property type="gene ID" value="ENSCSEG00000017021.1"/>
</dbReference>
<evidence type="ECO:0000256" key="3">
    <source>
        <dbReference type="ARBA" id="ARBA00022737"/>
    </source>
</evidence>
<evidence type="ECO:0000313" key="12">
    <source>
        <dbReference type="Ensembl" id="ENSCSEP00000026642.1"/>
    </source>
</evidence>
<evidence type="ECO:0000256" key="4">
    <source>
        <dbReference type="ARBA" id="ARBA00022989"/>
    </source>
</evidence>
<dbReference type="AlphaFoldDB" id="A0A3P8WJI3"/>
<feature type="topological domain" description="Perinuclear space" evidence="8">
    <location>
        <begin position="1091"/>
        <end position="1119"/>
    </location>
</feature>
<dbReference type="FunCoup" id="A0A3P8WJI3">
    <property type="interactions" value="1059"/>
</dbReference>
<dbReference type="Pfam" id="PF00435">
    <property type="entry name" value="Spectrin"/>
    <property type="match status" value="1"/>
</dbReference>
<comment type="subcellular location">
    <subcellularLocation>
        <location evidence="7">Nucleus outer membrane</location>
        <topology evidence="7">Single-pass type IV membrane protein</topology>
    </subcellularLocation>
</comment>
<dbReference type="Proteomes" id="UP000265120">
    <property type="component" value="Chromosome 1"/>
</dbReference>
<dbReference type="GeneTree" id="ENSGT00440000039367"/>
<evidence type="ECO:0000256" key="1">
    <source>
        <dbReference type="ARBA" id="ARBA00008619"/>
    </source>
</evidence>
<evidence type="ECO:0000313" key="13">
    <source>
        <dbReference type="Proteomes" id="UP000265120"/>
    </source>
</evidence>
<organism evidence="12 13">
    <name type="scientific">Cynoglossus semilaevis</name>
    <name type="common">Tongue sole</name>
    <dbReference type="NCBI Taxonomy" id="244447"/>
    <lineage>
        <taxon>Eukaryota</taxon>
        <taxon>Metazoa</taxon>
        <taxon>Chordata</taxon>
        <taxon>Craniata</taxon>
        <taxon>Vertebrata</taxon>
        <taxon>Euteleostomi</taxon>
        <taxon>Actinopterygii</taxon>
        <taxon>Neopterygii</taxon>
        <taxon>Teleostei</taxon>
        <taxon>Neoteleostei</taxon>
        <taxon>Acanthomorphata</taxon>
        <taxon>Carangaria</taxon>
        <taxon>Pleuronectiformes</taxon>
        <taxon>Pleuronectoidei</taxon>
        <taxon>Cynoglossidae</taxon>
        <taxon>Cynoglossinae</taxon>
        <taxon>Cynoglossus</taxon>
    </lineage>
</organism>
<keyword evidence="13" id="KW-1185">Reference proteome</keyword>
<dbReference type="SMART" id="SM01249">
    <property type="entry name" value="KASH"/>
    <property type="match status" value="1"/>
</dbReference>
<evidence type="ECO:0000256" key="2">
    <source>
        <dbReference type="ARBA" id="ARBA00022692"/>
    </source>
</evidence>
<keyword evidence="2 8" id="KW-0812">Transmembrane</keyword>
<sequence>MYLCSGKYVQFSKLNFLLHYSAVVGLPLTTMTQQEQQEFTASLDAALSWIASIQERLKANDKTQGTRDALEARLRETEKIHHSQHEGGVKMNMVVVAAEKLLQNKDQEMRNETNNKIKDLKSQWEETCTYIVHCHSRIEWVWLHWSEYLKAYEEFELWLMWRKRHLDAEVELQLGLKEKRWQVDQQRVMVNDVHGQAVLLERLIDEAATLHNRTQDPSLDPEALERLQEAYTDVRDRAEERVLLLQKIAEDHQTYQDCVQRFQLWLLSKTKELTDLMDTENTPEDKLRSLKVLDNSVAAEDKTLQHLEGLAKGVMKNTCPAGAAVVAEEAEELRAGWQRLRQDLLEAEDGLHSSLDSHKQYLDRSLKLEQDIGRLRALLHELDGELDQAHRTEDPTEDKMVGQWRKYKGVKNTLADEEIQVELLKSQLRELFKFSADSRHLSDEVLAVVREHQSVKSRVTRLCSESESGLRNILQDPLLVYTQWSHMVSQVLEASAKDTDYSHITMLLHNIKCLLEKSVQLQMRLSVLHMKGDLMDSVFGPEKVDGLQSELSDAIKNRELLHNQLLQRKNTLQVLISRTKDFGETYKSLCSKLSQLRKRLMDEDGLQPDILAKKSQSGQFRAIQKDLEECEYHITALETLVSSSQSNRTQFEMIHADWKQLCKAVQKKVLESDHTVADHEDFHDNCLNMEKWLKIMKQKLQSFQISPGKWSLEGRQQEVQRVLAEFPEKEIQLQQMEAQSQQVLEKTSEDGQIHIIRDMKRIQESWTDVYNISLSLYKLLDSSVDHTETGWRRTGDISLDNTFLLTVGSGEDECDTWSGSSRLERRRKQDRSVELLRASTSPGNEERVTERGVVTRQSVWEEGQPECFVIDAGNNGASKTFEDNRNVKRDEDSFFWAFDTTDYHNVSKDSKVSHVSGLTSSAVGEDGVEAAKESKDHFKSSRDFEAWLNRENELLSGVLSNKATKVGTNEHKIKVDTLNALRARVPYGQEQFQLLLQASECRGGESGSAVDLGLEDLRYRWMLYKSKLKDAGDIRRRRSGAKRVQVKQEELTSAAKVQKKPGLLQRVCRLALPLWLLLLALLLLLFLLPLMDQSHSCSFSNNFARSFNIMLRYDSPPPT</sequence>
<feature type="topological domain" description="Cytoplasmic" evidence="8">
    <location>
        <begin position="1"/>
        <end position="1069"/>
    </location>
</feature>
<evidence type="ECO:0000259" key="11">
    <source>
        <dbReference type="PROSITE" id="PS51049"/>
    </source>
</evidence>
<evidence type="ECO:0000256" key="8">
    <source>
        <dbReference type="PROSITE-ProRule" id="PRU00385"/>
    </source>
</evidence>
<keyword evidence="6" id="KW-0539">Nucleus</keyword>
<dbReference type="InterPro" id="IPR002017">
    <property type="entry name" value="Spectrin_repeat"/>
</dbReference>
<dbReference type="InterPro" id="IPR012315">
    <property type="entry name" value="KASH"/>
</dbReference>
<dbReference type="SMART" id="SM00150">
    <property type="entry name" value="SPEC"/>
    <property type="match status" value="4"/>
</dbReference>
<dbReference type="SUPFAM" id="SSF46966">
    <property type="entry name" value="Spectrin repeat"/>
    <property type="match status" value="4"/>
</dbReference>
<dbReference type="PANTHER" id="PTHR47535:SF2">
    <property type="entry name" value="NESPRIN-3"/>
    <property type="match status" value="1"/>
</dbReference>
<dbReference type="OMA" id="ACCLEDQ"/>
<comment type="similarity">
    <text evidence="1">Belongs to the nesprin family.</text>
</comment>
<dbReference type="InterPro" id="IPR057932">
    <property type="entry name" value="Spectrin_SYNE1_3"/>
</dbReference>
<dbReference type="Gene3D" id="1.20.58.60">
    <property type="match status" value="3"/>
</dbReference>
<dbReference type="STRING" id="244447.ENSCSEP00000026642"/>
<feature type="transmembrane region" description="Helical" evidence="10">
    <location>
        <begin position="1070"/>
        <end position="1090"/>
    </location>
</feature>
<evidence type="ECO:0000256" key="7">
    <source>
        <dbReference type="ARBA" id="ARBA00046312"/>
    </source>
</evidence>
<evidence type="ECO:0000256" key="6">
    <source>
        <dbReference type="ARBA" id="ARBA00023242"/>
    </source>
</evidence>
<dbReference type="GO" id="GO:0005640">
    <property type="term" value="C:nuclear outer membrane"/>
    <property type="evidence" value="ECO:0007669"/>
    <property type="project" value="UniProtKB-SubCell"/>
</dbReference>
<dbReference type="InParanoid" id="A0A3P8WJI3"/>
<feature type="coiled-coil region" evidence="9">
    <location>
        <begin position="60"/>
        <end position="123"/>
    </location>
</feature>
<reference evidence="12" key="2">
    <citation type="submission" date="2025-08" db="UniProtKB">
        <authorList>
            <consortium name="Ensembl"/>
        </authorList>
    </citation>
    <scope>IDENTIFICATION</scope>
</reference>
<dbReference type="GO" id="GO:0051015">
    <property type="term" value="F:actin filament binding"/>
    <property type="evidence" value="ECO:0007669"/>
    <property type="project" value="TreeGrafter"/>
</dbReference>
<keyword evidence="4 10" id="KW-1133">Transmembrane helix</keyword>
<dbReference type="Pfam" id="PF25804">
    <property type="entry name" value="SYNE3"/>
    <property type="match status" value="1"/>
</dbReference>
<evidence type="ECO:0000256" key="9">
    <source>
        <dbReference type="SAM" id="Coils"/>
    </source>
</evidence>